<evidence type="ECO:0000313" key="5">
    <source>
        <dbReference type="Proteomes" id="UP001470023"/>
    </source>
</evidence>
<evidence type="ECO:0000256" key="2">
    <source>
        <dbReference type="SAM" id="MobiDB-lite"/>
    </source>
</evidence>
<name>A0ABV1UDZ4_9ACTN</name>
<dbReference type="PANTHER" id="PTHR30349">
    <property type="entry name" value="PHAGE INTEGRASE-RELATED"/>
    <property type="match status" value="1"/>
</dbReference>
<dbReference type="InterPro" id="IPR011010">
    <property type="entry name" value="DNA_brk_join_enz"/>
</dbReference>
<comment type="caution">
    <text evidence="4">The sequence shown here is derived from an EMBL/GenBank/DDBJ whole genome shotgun (WGS) entry which is preliminary data.</text>
</comment>
<evidence type="ECO:0000313" key="4">
    <source>
        <dbReference type="EMBL" id="MER6431924.1"/>
    </source>
</evidence>
<dbReference type="SUPFAM" id="SSF56349">
    <property type="entry name" value="DNA breaking-rejoining enzymes"/>
    <property type="match status" value="1"/>
</dbReference>
<feature type="region of interest" description="Disordered" evidence="2">
    <location>
        <begin position="1"/>
        <end position="20"/>
    </location>
</feature>
<dbReference type="CDD" id="cd00397">
    <property type="entry name" value="DNA_BRE_C"/>
    <property type="match status" value="1"/>
</dbReference>
<sequence length="835" mass="93347">MTALSLVSAPPGAADTSPARDDAGWARWLEEHTDPCWRPTEWQQPVWLFTGDPGEPRTSVSLCRTAACQMLVSPTNSFCPLCRSAQKQSPVPDDEFARTFVPVRTRVYFGAEKEPCSVARDGQRCVRPCHCRGLCSLHYAQFNIHTRQGRSGDWHALAVPYTDVLPCPVPACPLPAVYARGLCRHHTHKFREHRRTNPHTPLEDWAPAQTPYLAAHQFSLLPLPVPLRQEVLYGLQQADPWLRTFEPAQVRRMVRDLSGVTTLVSEVSDQQMCPRSTVAVRRMMGRVRTAVRTGFTEYSGTAPAENDLLDLRALGQRSRTPAGIRHHKTVDLRTITPRWLRGLLRTWTIQQRPDADRFARTLWGVELASKALAQRPGTHEAAQLRYDDVTAVVEAFRCALKQDGEPAGSSYRMSIASHFFALIDYGRRSGAVSDLSAAFVRDPAAHRIVQEEAGEDEIGKAIPESVIRQLDAHVHLLGQGRARGRRTLAPADLQLMYQTLYVLLRDTGRRPNEIVSLPLQCLETRQDHTSLVWDNHKARRRRRRLPITASTAQAVRAWRKRRDQLQASLPPAGADYLFPALTPLATRRHLHTSYLSETLRHWAHSIPALHAEGTDSAGAPLPFDRSLIYAYAFRHSYAQRHADAGTPLDVLCELMDHKSVRTTQRYYTVSLQRKREAVSKLSAHVVDHQGLPRPATPALYELRSVAVPYGGCTEPSNVKAGGSSCPIRFQCAGCGFYRPDPSYLSAIEQHTNELRADRETAQAMDAAEFVITALTAQITAFEQVTDRMRRSLALLPAAERAEIEEASAVLRRARAGSGHSLLPLTAADHAHRDRP</sequence>
<proteinExistence type="predicted"/>
<dbReference type="InterPro" id="IPR013762">
    <property type="entry name" value="Integrase-like_cat_sf"/>
</dbReference>
<feature type="domain" description="Tyr recombinase" evidence="3">
    <location>
        <begin position="457"/>
        <end position="679"/>
    </location>
</feature>
<protein>
    <submittedName>
        <fullName evidence="4">Site-specific integrase</fullName>
    </submittedName>
</protein>
<evidence type="ECO:0000259" key="3">
    <source>
        <dbReference type="PROSITE" id="PS51898"/>
    </source>
</evidence>
<dbReference type="Pfam" id="PF00589">
    <property type="entry name" value="Phage_integrase"/>
    <property type="match status" value="1"/>
</dbReference>
<dbReference type="PANTHER" id="PTHR30349:SF84">
    <property type="entry name" value="PHAGE-RELATED INTEGRASE"/>
    <property type="match status" value="1"/>
</dbReference>
<dbReference type="EMBL" id="JBEPAZ010000034">
    <property type="protein sequence ID" value="MER6431924.1"/>
    <property type="molecule type" value="Genomic_DNA"/>
</dbReference>
<organism evidence="4 5">
    <name type="scientific">Streptomyces sp. 900105245</name>
    <dbReference type="NCBI Taxonomy" id="3154379"/>
    <lineage>
        <taxon>Bacteria</taxon>
        <taxon>Bacillati</taxon>
        <taxon>Actinomycetota</taxon>
        <taxon>Actinomycetes</taxon>
        <taxon>Kitasatosporales</taxon>
        <taxon>Streptomycetaceae</taxon>
        <taxon>Streptomyces</taxon>
    </lineage>
</organism>
<keyword evidence="1" id="KW-0233">DNA recombination</keyword>
<dbReference type="PROSITE" id="PS51898">
    <property type="entry name" value="TYR_RECOMBINASE"/>
    <property type="match status" value="1"/>
</dbReference>
<dbReference type="RefSeq" id="WP_352064858.1">
    <property type="nucleotide sequence ID" value="NZ_JBEPAZ010000034.1"/>
</dbReference>
<dbReference type="Proteomes" id="UP001470023">
    <property type="component" value="Unassembled WGS sequence"/>
</dbReference>
<gene>
    <name evidence="4" type="ORF">ABT272_29985</name>
</gene>
<keyword evidence="5" id="KW-1185">Reference proteome</keyword>
<reference evidence="4 5" key="1">
    <citation type="submission" date="2024-06" db="EMBL/GenBank/DDBJ databases">
        <title>The Natural Products Discovery Center: Release of the First 8490 Sequenced Strains for Exploring Actinobacteria Biosynthetic Diversity.</title>
        <authorList>
            <person name="Kalkreuter E."/>
            <person name="Kautsar S.A."/>
            <person name="Yang D."/>
            <person name="Bader C.D."/>
            <person name="Teijaro C.N."/>
            <person name="Fluegel L."/>
            <person name="Davis C.M."/>
            <person name="Simpson J.R."/>
            <person name="Lauterbach L."/>
            <person name="Steele A.D."/>
            <person name="Gui C."/>
            <person name="Meng S."/>
            <person name="Li G."/>
            <person name="Viehrig K."/>
            <person name="Ye F."/>
            <person name="Su P."/>
            <person name="Kiefer A.F."/>
            <person name="Nichols A."/>
            <person name="Cepeda A.J."/>
            <person name="Yan W."/>
            <person name="Fan B."/>
            <person name="Jiang Y."/>
            <person name="Adhikari A."/>
            <person name="Zheng C.-J."/>
            <person name="Schuster L."/>
            <person name="Cowan T.M."/>
            <person name="Smanski M.J."/>
            <person name="Chevrette M.G."/>
            <person name="De Carvalho L.P.S."/>
            <person name="Shen B."/>
        </authorList>
    </citation>
    <scope>NUCLEOTIDE SEQUENCE [LARGE SCALE GENOMIC DNA]</scope>
    <source>
        <strain evidence="4 5">NPDC001166</strain>
    </source>
</reference>
<accession>A0ABV1UDZ4</accession>
<dbReference type="InterPro" id="IPR002104">
    <property type="entry name" value="Integrase_catalytic"/>
</dbReference>
<evidence type="ECO:0000256" key="1">
    <source>
        <dbReference type="ARBA" id="ARBA00023172"/>
    </source>
</evidence>
<dbReference type="Gene3D" id="1.10.443.10">
    <property type="entry name" value="Intergrase catalytic core"/>
    <property type="match status" value="1"/>
</dbReference>
<dbReference type="InterPro" id="IPR050090">
    <property type="entry name" value="Tyrosine_recombinase_XerCD"/>
</dbReference>